<accession>A0A5K3EVI7</accession>
<organism evidence="2">
    <name type="scientific">Mesocestoides corti</name>
    <name type="common">Flatworm</name>
    <dbReference type="NCBI Taxonomy" id="53468"/>
    <lineage>
        <taxon>Eukaryota</taxon>
        <taxon>Metazoa</taxon>
        <taxon>Spiralia</taxon>
        <taxon>Lophotrochozoa</taxon>
        <taxon>Platyhelminthes</taxon>
        <taxon>Cestoda</taxon>
        <taxon>Eucestoda</taxon>
        <taxon>Cyclophyllidea</taxon>
        <taxon>Mesocestoididae</taxon>
        <taxon>Mesocestoides</taxon>
    </lineage>
</organism>
<evidence type="ECO:0000256" key="1">
    <source>
        <dbReference type="SAM" id="MobiDB-lite"/>
    </source>
</evidence>
<sequence length="206" mass="22610">MSDPPNSTEPTDPQPPFASTSSPVTRPVTAIPLKRTFRPILPKPTTFTYSAEGNFPPTSPDEVIEPHLISDPGLSDSVASTDPSVVTTSVASTSDGTFYEWRHVDLILAEKARVVYDTLGRKRLLCPMPGCRATEAYLSGMRVHIRRHIVNPLATHTATNVPVKITLTAMLPESSTYIIRAKSVFRWPILNPELTLTTCAVEFLPK</sequence>
<protein>
    <submittedName>
        <fullName evidence="2">C2H2-type domain-containing protein</fullName>
    </submittedName>
</protein>
<proteinExistence type="predicted"/>
<evidence type="ECO:0000313" key="2">
    <source>
        <dbReference type="WBParaSite" id="MCU_003441-RA"/>
    </source>
</evidence>
<dbReference type="AlphaFoldDB" id="A0A5K3EVI7"/>
<feature type="compositionally biased region" description="Polar residues" evidence="1">
    <location>
        <begin position="1"/>
        <end position="24"/>
    </location>
</feature>
<feature type="region of interest" description="Disordered" evidence="1">
    <location>
        <begin position="1"/>
        <end position="27"/>
    </location>
</feature>
<name>A0A5K3EVI7_MESCO</name>
<reference evidence="2" key="1">
    <citation type="submission" date="2019-11" db="UniProtKB">
        <authorList>
            <consortium name="WormBaseParasite"/>
        </authorList>
    </citation>
    <scope>IDENTIFICATION</scope>
</reference>
<dbReference type="WBParaSite" id="MCU_003441-RA">
    <property type="protein sequence ID" value="MCU_003441-RA"/>
    <property type="gene ID" value="MCU_003441"/>
</dbReference>